<keyword evidence="5" id="KW-0804">Transcription</keyword>
<evidence type="ECO:0000256" key="4">
    <source>
        <dbReference type="ARBA" id="ARBA00023125"/>
    </source>
</evidence>
<sequence length="512" mass="57502">MALAKVHLRFVLWGHLMPRRPPQRFAFDALQIDPDAARPIYRQLEQGLRDAILAGQLKPSERLPSTRRLAEDLQIARNTVSLAYAQLMSEGYLEAEVGSGTRVSRHLPDDLLKTPPPPRSVPPATVGPTLARRGERVAQLGAWISLPSVPPRPFRPHVPALDLFPRHVWRRLSERRLRRMPWHEWGQVLPLGYQPLRQAVAEYLGVSRGVRCSADQIVIVAGAQQAIEFVSRLLLDEGDVAWMEEPGYTPARHVFELAGVEVVSVPLDDEGLSVTAGQERNANARLAYVTPSSQWPTGLTMSLPRRLELLDWARRQSAWILEDDYNGEFRYDGRPLPAIQGLAASGHVVYMGTFSKVMFPGLRLGYLVIPDRLRDAFRAARWLADRHSPPFEQAVLTDFIEEGHFARHVRRMRTAYAARQQALLESLDRHLGGAVEIIRHETGLQLLVHAASGTEFHSLAAAAERAGVESHLLSLYAAEELPREGMILGFAAYNEDQIEQAVQDWAAEFDRH</sequence>
<dbReference type="Proteomes" id="UP000320496">
    <property type="component" value="Chromosome"/>
</dbReference>
<evidence type="ECO:0000256" key="3">
    <source>
        <dbReference type="ARBA" id="ARBA00023015"/>
    </source>
</evidence>
<proteinExistence type="inferred from homology"/>
<dbReference type="InterPro" id="IPR004839">
    <property type="entry name" value="Aminotransferase_I/II_large"/>
</dbReference>
<dbReference type="CDD" id="cd07377">
    <property type="entry name" value="WHTH_GntR"/>
    <property type="match status" value="1"/>
</dbReference>
<dbReference type="AlphaFoldDB" id="A0A517ZEN2"/>
<dbReference type="PANTHER" id="PTHR46577:SF1">
    <property type="entry name" value="HTH-TYPE TRANSCRIPTIONAL REGULATORY PROTEIN GABR"/>
    <property type="match status" value="1"/>
</dbReference>
<dbReference type="CDD" id="cd00609">
    <property type="entry name" value="AAT_like"/>
    <property type="match status" value="1"/>
</dbReference>
<evidence type="ECO:0000256" key="2">
    <source>
        <dbReference type="ARBA" id="ARBA00022898"/>
    </source>
</evidence>
<dbReference type="GO" id="GO:0003700">
    <property type="term" value="F:DNA-binding transcription factor activity"/>
    <property type="evidence" value="ECO:0007669"/>
    <property type="project" value="InterPro"/>
</dbReference>
<dbReference type="GO" id="GO:0030170">
    <property type="term" value="F:pyridoxal phosphate binding"/>
    <property type="evidence" value="ECO:0007669"/>
    <property type="project" value="InterPro"/>
</dbReference>
<evidence type="ECO:0000259" key="7">
    <source>
        <dbReference type="PROSITE" id="PS50949"/>
    </source>
</evidence>
<keyword evidence="4" id="KW-0238">DNA-binding</keyword>
<dbReference type="PANTHER" id="PTHR46577">
    <property type="entry name" value="HTH-TYPE TRANSCRIPTIONAL REGULATORY PROTEIN GABR"/>
    <property type="match status" value="1"/>
</dbReference>
<keyword evidence="2" id="KW-0663">Pyridoxal phosphate</keyword>
<evidence type="ECO:0000256" key="1">
    <source>
        <dbReference type="ARBA" id="ARBA00005384"/>
    </source>
</evidence>
<comment type="similarity">
    <text evidence="1">In the C-terminal section; belongs to the class-I pyridoxal-phosphate-dependent aminotransferase family.</text>
</comment>
<dbReference type="InterPro" id="IPR051446">
    <property type="entry name" value="HTH_trans_reg/aminotransferase"/>
</dbReference>
<dbReference type="SMART" id="SM00345">
    <property type="entry name" value="HTH_GNTR"/>
    <property type="match status" value="1"/>
</dbReference>
<evidence type="ECO:0000313" key="9">
    <source>
        <dbReference type="Proteomes" id="UP000320496"/>
    </source>
</evidence>
<feature type="domain" description="HTH gntR-type" evidence="7">
    <location>
        <begin position="38"/>
        <end position="106"/>
    </location>
</feature>
<evidence type="ECO:0000256" key="6">
    <source>
        <dbReference type="SAM" id="MobiDB-lite"/>
    </source>
</evidence>
<gene>
    <name evidence="8" type="primary">gabR</name>
    <name evidence="8" type="ORF">Mal4_52770</name>
</gene>
<name>A0A517ZEN2_9PLAN</name>
<dbReference type="EMBL" id="CP036275">
    <property type="protein sequence ID" value="QDU40914.1"/>
    <property type="molecule type" value="Genomic_DNA"/>
</dbReference>
<dbReference type="PROSITE" id="PS50949">
    <property type="entry name" value="HTH_GNTR"/>
    <property type="match status" value="1"/>
</dbReference>
<organism evidence="8 9">
    <name type="scientific">Maioricimonas rarisocia</name>
    <dbReference type="NCBI Taxonomy" id="2528026"/>
    <lineage>
        <taxon>Bacteria</taxon>
        <taxon>Pseudomonadati</taxon>
        <taxon>Planctomycetota</taxon>
        <taxon>Planctomycetia</taxon>
        <taxon>Planctomycetales</taxon>
        <taxon>Planctomycetaceae</taxon>
        <taxon>Maioricimonas</taxon>
    </lineage>
</organism>
<dbReference type="InterPro" id="IPR036390">
    <property type="entry name" value="WH_DNA-bd_sf"/>
</dbReference>
<dbReference type="InterPro" id="IPR015424">
    <property type="entry name" value="PyrdxlP-dep_Trfase"/>
</dbReference>
<dbReference type="GO" id="GO:0003677">
    <property type="term" value="F:DNA binding"/>
    <property type="evidence" value="ECO:0007669"/>
    <property type="project" value="UniProtKB-KW"/>
</dbReference>
<evidence type="ECO:0000256" key="5">
    <source>
        <dbReference type="ARBA" id="ARBA00023163"/>
    </source>
</evidence>
<dbReference type="Gene3D" id="3.40.640.10">
    <property type="entry name" value="Type I PLP-dependent aspartate aminotransferase-like (Major domain)"/>
    <property type="match status" value="1"/>
</dbReference>
<keyword evidence="9" id="KW-1185">Reference proteome</keyword>
<dbReference type="PRINTS" id="PR00035">
    <property type="entry name" value="HTHGNTR"/>
</dbReference>
<dbReference type="KEGG" id="mri:Mal4_52770"/>
<feature type="region of interest" description="Disordered" evidence="6">
    <location>
        <begin position="111"/>
        <end position="130"/>
    </location>
</feature>
<reference evidence="8 9" key="1">
    <citation type="submission" date="2019-02" db="EMBL/GenBank/DDBJ databases">
        <title>Deep-cultivation of Planctomycetes and their phenomic and genomic characterization uncovers novel biology.</title>
        <authorList>
            <person name="Wiegand S."/>
            <person name="Jogler M."/>
            <person name="Boedeker C."/>
            <person name="Pinto D."/>
            <person name="Vollmers J."/>
            <person name="Rivas-Marin E."/>
            <person name="Kohn T."/>
            <person name="Peeters S.H."/>
            <person name="Heuer A."/>
            <person name="Rast P."/>
            <person name="Oberbeckmann S."/>
            <person name="Bunk B."/>
            <person name="Jeske O."/>
            <person name="Meyerdierks A."/>
            <person name="Storesund J.E."/>
            <person name="Kallscheuer N."/>
            <person name="Luecker S."/>
            <person name="Lage O.M."/>
            <person name="Pohl T."/>
            <person name="Merkel B.J."/>
            <person name="Hornburger P."/>
            <person name="Mueller R.-W."/>
            <person name="Bruemmer F."/>
            <person name="Labrenz M."/>
            <person name="Spormann A.M."/>
            <person name="Op den Camp H."/>
            <person name="Overmann J."/>
            <person name="Amann R."/>
            <person name="Jetten M.S.M."/>
            <person name="Mascher T."/>
            <person name="Medema M.H."/>
            <person name="Devos D.P."/>
            <person name="Kaster A.-K."/>
            <person name="Ovreas L."/>
            <person name="Rohde M."/>
            <person name="Galperin M.Y."/>
            <person name="Jogler C."/>
        </authorList>
    </citation>
    <scope>NUCLEOTIDE SEQUENCE [LARGE SCALE GENOMIC DNA]</scope>
    <source>
        <strain evidence="8 9">Mal4</strain>
    </source>
</reference>
<accession>A0A517ZEN2</accession>
<dbReference type="Pfam" id="PF00155">
    <property type="entry name" value="Aminotran_1_2"/>
    <property type="match status" value="1"/>
</dbReference>
<dbReference type="InterPro" id="IPR036388">
    <property type="entry name" value="WH-like_DNA-bd_sf"/>
</dbReference>
<protein>
    <submittedName>
        <fullName evidence="8">HTH-type transcriptional regulatory protein GabR</fullName>
    </submittedName>
</protein>
<dbReference type="InterPro" id="IPR000524">
    <property type="entry name" value="Tscrpt_reg_HTH_GntR"/>
</dbReference>
<dbReference type="Pfam" id="PF00392">
    <property type="entry name" value="GntR"/>
    <property type="match status" value="1"/>
</dbReference>
<dbReference type="SUPFAM" id="SSF53383">
    <property type="entry name" value="PLP-dependent transferases"/>
    <property type="match status" value="1"/>
</dbReference>
<keyword evidence="3" id="KW-0805">Transcription regulation</keyword>
<evidence type="ECO:0000313" key="8">
    <source>
        <dbReference type="EMBL" id="QDU40914.1"/>
    </source>
</evidence>
<dbReference type="Gene3D" id="1.10.10.10">
    <property type="entry name" value="Winged helix-like DNA-binding domain superfamily/Winged helix DNA-binding domain"/>
    <property type="match status" value="1"/>
</dbReference>
<dbReference type="InterPro" id="IPR015421">
    <property type="entry name" value="PyrdxlP-dep_Trfase_major"/>
</dbReference>
<dbReference type="SUPFAM" id="SSF46785">
    <property type="entry name" value="Winged helix' DNA-binding domain"/>
    <property type="match status" value="1"/>
</dbReference>